<protein>
    <recommendedName>
        <fullName evidence="3">VOC domain-containing protein</fullName>
    </recommendedName>
</protein>
<dbReference type="Gene3D" id="3.10.180.10">
    <property type="entry name" value="2,3-Dihydroxybiphenyl 1,2-Dioxygenase, domain 1"/>
    <property type="match status" value="1"/>
</dbReference>
<accession>A0ABD5YN63</accession>
<gene>
    <name evidence="1" type="ORF">ACFQL7_06505</name>
</gene>
<comment type="caution">
    <text evidence="1">The sequence shown here is derived from an EMBL/GenBank/DDBJ whole genome shotgun (WGS) entry which is preliminary data.</text>
</comment>
<name>A0ABD5YN63_9EURY</name>
<dbReference type="AlphaFoldDB" id="A0ABD5YN63"/>
<evidence type="ECO:0000313" key="2">
    <source>
        <dbReference type="Proteomes" id="UP001596417"/>
    </source>
</evidence>
<evidence type="ECO:0008006" key="3">
    <source>
        <dbReference type="Google" id="ProtNLM"/>
    </source>
</evidence>
<evidence type="ECO:0000313" key="1">
    <source>
        <dbReference type="EMBL" id="MFC7189536.1"/>
    </source>
</evidence>
<sequence length="203" mass="22504">MNNSTLFHLHFNTPDLAGAANRLENEGIQLQRRFGSVRGDGVALGPDDTEPDGFRLKLQVHQYGAVNITLAPGKRPHFDHIGLRVESIEDISDRAATRDWSVRSNDRRTFVMTPWDFRVEIHSSTADVVTTLDSPALAHIDDVILCLPDATVAREELKEVFGQISQLRIVSGEGPWIDSFRIASEQSDSTISVQTLLGDQETA</sequence>
<dbReference type="SUPFAM" id="SSF54593">
    <property type="entry name" value="Glyoxalase/Bleomycin resistance protein/Dihydroxybiphenyl dioxygenase"/>
    <property type="match status" value="1"/>
</dbReference>
<dbReference type="InterPro" id="IPR029068">
    <property type="entry name" value="Glyas_Bleomycin-R_OHBP_Dase"/>
</dbReference>
<dbReference type="Proteomes" id="UP001596417">
    <property type="component" value="Unassembled WGS sequence"/>
</dbReference>
<dbReference type="RefSeq" id="WP_264554905.1">
    <property type="nucleotide sequence ID" value="NZ_CP109979.1"/>
</dbReference>
<dbReference type="EMBL" id="JBHTAX010000001">
    <property type="protein sequence ID" value="MFC7189536.1"/>
    <property type="molecule type" value="Genomic_DNA"/>
</dbReference>
<keyword evidence="2" id="KW-1185">Reference proteome</keyword>
<dbReference type="GeneID" id="76199098"/>
<proteinExistence type="predicted"/>
<reference evidence="1 2" key="1">
    <citation type="journal article" date="2019" name="Int. J. Syst. Evol. Microbiol.">
        <title>The Global Catalogue of Microorganisms (GCM) 10K type strain sequencing project: providing services to taxonomists for standard genome sequencing and annotation.</title>
        <authorList>
            <consortium name="The Broad Institute Genomics Platform"/>
            <consortium name="The Broad Institute Genome Sequencing Center for Infectious Disease"/>
            <person name="Wu L."/>
            <person name="Ma J."/>
        </authorList>
    </citation>
    <scope>NUCLEOTIDE SEQUENCE [LARGE SCALE GENOMIC DNA]</scope>
    <source>
        <strain evidence="1 2">RDMS1</strain>
    </source>
</reference>
<organism evidence="1 2">
    <name type="scientific">Halocatena marina</name>
    <dbReference type="NCBI Taxonomy" id="2934937"/>
    <lineage>
        <taxon>Archaea</taxon>
        <taxon>Methanobacteriati</taxon>
        <taxon>Methanobacteriota</taxon>
        <taxon>Stenosarchaea group</taxon>
        <taxon>Halobacteria</taxon>
        <taxon>Halobacteriales</taxon>
        <taxon>Natronomonadaceae</taxon>
        <taxon>Halocatena</taxon>
    </lineage>
</organism>